<gene>
    <name evidence="1" type="ORF">RhiirA5_420936</name>
</gene>
<reference evidence="1 2" key="1">
    <citation type="submission" date="2016-04" db="EMBL/GenBank/DDBJ databases">
        <title>Genome analyses suggest a sexual origin of heterokaryosis in a supposedly ancient asexual fungus.</title>
        <authorList>
            <person name="Ropars J."/>
            <person name="Sedzielewska K."/>
            <person name="Noel J."/>
            <person name="Charron P."/>
            <person name="Farinelli L."/>
            <person name="Marton T."/>
            <person name="Kruger M."/>
            <person name="Pelin A."/>
            <person name="Brachmann A."/>
            <person name="Corradi N."/>
        </authorList>
    </citation>
    <scope>NUCLEOTIDE SEQUENCE [LARGE SCALE GENOMIC DNA]</scope>
    <source>
        <strain evidence="1 2">A5</strain>
    </source>
</reference>
<sequence>MVNCKSTRNVQVVDDEVTKYWNSNDAEESIKPLEWWKMEIWIILNKEEKEKNEIRITAKNGY</sequence>
<name>A0A2N0PF36_9GLOM</name>
<dbReference type="Proteomes" id="UP000232722">
    <property type="component" value="Unassembled WGS sequence"/>
</dbReference>
<proteinExistence type="predicted"/>
<protein>
    <submittedName>
        <fullName evidence="1">Uncharacterized protein</fullName>
    </submittedName>
</protein>
<dbReference type="EMBL" id="LLXJ01000879">
    <property type="protein sequence ID" value="PKC05426.1"/>
    <property type="molecule type" value="Genomic_DNA"/>
</dbReference>
<accession>A0A2N0PF36</accession>
<comment type="caution">
    <text evidence="1">The sequence shown here is derived from an EMBL/GenBank/DDBJ whole genome shotgun (WGS) entry which is preliminary data.</text>
</comment>
<organism evidence="1 2">
    <name type="scientific">Rhizophagus irregularis</name>
    <dbReference type="NCBI Taxonomy" id="588596"/>
    <lineage>
        <taxon>Eukaryota</taxon>
        <taxon>Fungi</taxon>
        <taxon>Fungi incertae sedis</taxon>
        <taxon>Mucoromycota</taxon>
        <taxon>Glomeromycotina</taxon>
        <taxon>Glomeromycetes</taxon>
        <taxon>Glomerales</taxon>
        <taxon>Glomeraceae</taxon>
        <taxon>Rhizophagus</taxon>
    </lineage>
</organism>
<evidence type="ECO:0000313" key="2">
    <source>
        <dbReference type="Proteomes" id="UP000232722"/>
    </source>
</evidence>
<dbReference type="AlphaFoldDB" id="A0A2N0PF36"/>
<evidence type="ECO:0000313" key="1">
    <source>
        <dbReference type="EMBL" id="PKC05426.1"/>
    </source>
</evidence>
<reference evidence="1 2" key="2">
    <citation type="submission" date="2017-09" db="EMBL/GenBank/DDBJ databases">
        <title>Extensive intraspecific genome diversity in a model arbuscular mycorrhizal fungus.</title>
        <authorList>
            <person name="Chen E.C."/>
            <person name="Morin E."/>
            <person name="Beaudet D."/>
            <person name="Noel J."/>
            <person name="Ndikumana S."/>
            <person name="Charron P."/>
            <person name="St-Onge C."/>
            <person name="Giorgi J."/>
            <person name="Grigoriev I.V."/>
            <person name="Roux C."/>
            <person name="Martin F.M."/>
            <person name="Corradi N."/>
        </authorList>
    </citation>
    <scope>NUCLEOTIDE SEQUENCE [LARGE SCALE GENOMIC DNA]</scope>
    <source>
        <strain evidence="1 2">A5</strain>
    </source>
</reference>